<evidence type="ECO:0008006" key="3">
    <source>
        <dbReference type="Google" id="ProtNLM"/>
    </source>
</evidence>
<gene>
    <name evidence="1" type="ORF">QBC46DRAFT_432675</name>
</gene>
<proteinExistence type="predicted"/>
<name>A0AAN6N8H1_9PEZI</name>
<comment type="caution">
    <text evidence="1">The sequence shown here is derived from an EMBL/GenBank/DDBJ whole genome shotgun (WGS) entry which is preliminary data.</text>
</comment>
<reference evidence="2" key="1">
    <citation type="journal article" date="2023" name="Mol. Phylogenet. Evol.">
        <title>Genome-scale phylogeny and comparative genomics of the fungal order Sordariales.</title>
        <authorList>
            <person name="Hensen N."/>
            <person name="Bonometti L."/>
            <person name="Westerberg I."/>
            <person name="Brannstrom I.O."/>
            <person name="Guillou S."/>
            <person name="Cros-Aarteil S."/>
            <person name="Calhoun S."/>
            <person name="Haridas S."/>
            <person name="Kuo A."/>
            <person name="Mondo S."/>
            <person name="Pangilinan J."/>
            <person name="Riley R."/>
            <person name="LaButti K."/>
            <person name="Andreopoulos B."/>
            <person name="Lipzen A."/>
            <person name="Chen C."/>
            <person name="Yan M."/>
            <person name="Daum C."/>
            <person name="Ng V."/>
            <person name="Clum A."/>
            <person name="Steindorff A."/>
            <person name="Ohm R.A."/>
            <person name="Martin F."/>
            <person name="Silar P."/>
            <person name="Natvig D.O."/>
            <person name="Lalanne C."/>
            <person name="Gautier V."/>
            <person name="Ament-Velasquez S.L."/>
            <person name="Kruys A."/>
            <person name="Hutchinson M.I."/>
            <person name="Powell A.J."/>
            <person name="Barry K."/>
            <person name="Miller A.N."/>
            <person name="Grigoriev I.V."/>
            <person name="Debuchy R."/>
            <person name="Gladieux P."/>
            <person name="Hiltunen Thoren M."/>
            <person name="Johannesson H."/>
        </authorList>
    </citation>
    <scope>NUCLEOTIDE SEQUENCE [LARGE SCALE GENOMIC DNA]</scope>
    <source>
        <strain evidence="2">CBS 340.73</strain>
    </source>
</reference>
<sequence>MTPELCAAYVRSLAAKPTPTLIPYYYVEDKQFCYGGSTFDFGPKAKVTSLTGAKACTATCAGYMPTKKATVSVTPTGTAKCGGHGMFNLYAATTLPFAPAITKAA</sequence>
<evidence type="ECO:0000313" key="2">
    <source>
        <dbReference type="Proteomes" id="UP001303473"/>
    </source>
</evidence>
<dbReference type="Proteomes" id="UP001303473">
    <property type="component" value="Unassembled WGS sequence"/>
</dbReference>
<protein>
    <recommendedName>
        <fullName evidence="3">WSC domain-containing protein</fullName>
    </recommendedName>
</protein>
<dbReference type="AlphaFoldDB" id="A0AAN6N8H1"/>
<organism evidence="1 2">
    <name type="scientific">Diplogelasinospora grovesii</name>
    <dbReference type="NCBI Taxonomy" id="303347"/>
    <lineage>
        <taxon>Eukaryota</taxon>
        <taxon>Fungi</taxon>
        <taxon>Dikarya</taxon>
        <taxon>Ascomycota</taxon>
        <taxon>Pezizomycotina</taxon>
        <taxon>Sordariomycetes</taxon>
        <taxon>Sordariomycetidae</taxon>
        <taxon>Sordariales</taxon>
        <taxon>Diplogelasinosporaceae</taxon>
        <taxon>Diplogelasinospora</taxon>
    </lineage>
</organism>
<keyword evidence="2" id="KW-1185">Reference proteome</keyword>
<dbReference type="EMBL" id="MU853787">
    <property type="protein sequence ID" value="KAK3941137.1"/>
    <property type="molecule type" value="Genomic_DNA"/>
</dbReference>
<evidence type="ECO:0000313" key="1">
    <source>
        <dbReference type="EMBL" id="KAK3941137.1"/>
    </source>
</evidence>
<accession>A0AAN6N8H1</accession>